<keyword evidence="3" id="KW-1185">Reference proteome</keyword>
<evidence type="ECO:0000313" key="2">
    <source>
        <dbReference type="EMBL" id="KEZ85562.1"/>
    </source>
</evidence>
<dbReference type="EMBL" id="JPMD01000033">
    <property type="protein sequence ID" value="KEZ85562.1"/>
    <property type="molecule type" value="Genomic_DNA"/>
</dbReference>
<evidence type="ECO:0000313" key="3">
    <source>
        <dbReference type="Proteomes" id="UP000028542"/>
    </source>
</evidence>
<feature type="domain" description="DUF4145" evidence="1">
    <location>
        <begin position="130"/>
        <end position="215"/>
    </location>
</feature>
<organism evidence="2 3">
    <name type="scientific">Clostridium sulfidigenes</name>
    <dbReference type="NCBI Taxonomy" id="318464"/>
    <lineage>
        <taxon>Bacteria</taxon>
        <taxon>Bacillati</taxon>
        <taxon>Bacillota</taxon>
        <taxon>Clostridia</taxon>
        <taxon>Eubacteriales</taxon>
        <taxon>Clostridiaceae</taxon>
        <taxon>Clostridium</taxon>
    </lineage>
</organism>
<dbReference type="AlphaFoldDB" id="A0A084J9C8"/>
<gene>
    <name evidence="2" type="ORF">IO99_13790</name>
</gene>
<accession>A0A084J9C8</accession>
<dbReference type="InterPro" id="IPR025285">
    <property type="entry name" value="DUF4145"/>
</dbReference>
<reference evidence="2 3" key="1">
    <citation type="submission" date="2014-07" db="EMBL/GenBank/DDBJ databases">
        <title>Draft genome of Clostridium sulfidigenes 113A isolated from sediments associated with methane hydrate from Krishna Godavari basin.</title>
        <authorList>
            <person name="Honkalas V.S."/>
            <person name="Dabir A.P."/>
            <person name="Arora P."/>
            <person name="Dhakephalkar P.K."/>
        </authorList>
    </citation>
    <scope>NUCLEOTIDE SEQUENCE [LARGE SCALE GENOMIC DNA]</scope>
    <source>
        <strain evidence="2 3">113A</strain>
    </source>
</reference>
<sequence length="259" mass="29426">MIDSLSGFLDVIERSNCFKKERFESNIKITTLGFEECIDELFCPKCGDIRRCVVNRVTHNPEFEINEFTESIVVKSLPCLFKATCLQCESETLLLIYKGPEEVELAVLHDTYNGCVTPNSPKEVKYYIDQAYRARSVGAVSASMAMYRSALEWLLYDQGFEKGMLGNKIKTLEEKIEKNNEPKWAVELDIGFLKAIKEIGNGSMHTNGGDIEKQNNIDKNLLELVDIVFAELLDKIYEQPLRSSNNLSKLKEKALAMSK</sequence>
<proteinExistence type="predicted"/>
<protein>
    <recommendedName>
        <fullName evidence="1">DUF4145 domain-containing protein</fullName>
    </recommendedName>
</protein>
<dbReference type="Proteomes" id="UP000028542">
    <property type="component" value="Unassembled WGS sequence"/>
</dbReference>
<name>A0A084J9C8_9CLOT</name>
<dbReference type="Pfam" id="PF13643">
    <property type="entry name" value="DUF4145"/>
    <property type="match status" value="1"/>
</dbReference>
<comment type="caution">
    <text evidence="2">The sequence shown here is derived from an EMBL/GenBank/DDBJ whole genome shotgun (WGS) entry which is preliminary data.</text>
</comment>
<evidence type="ECO:0000259" key="1">
    <source>
        <dbReference type="Pfam" id="PF13643"/>
    </source>
</evidence>
<dbReference type="STRING" id="318464.IO99_13790"/>